<organism evidence="1 2">
    <name type="scientific">Ligilactobacillus ruminis SPM0211</name>
    <dbReference type="NCBI Taxonomy" id="1040964"/>
    <lineage>
        <taxon>Bacteria</taxon>
        <taxon>Bacillati</taxon>
        <taxon>Bacillota</taxon>
        <taxon>Bacilli</taxon>
        <taxon>Lactobacillales</taxon>
        <taxon>Lactobacillaceae</taxon>
        <taxon>Ligilactobacillus</taxon>
    </lineage>
</organism>
<gene>
    <name evidence="1" type="ORF">LRU_00851</name>
</gene>
<evidence type="ECO:0000313" key="1">
    <source>
        <dbReference type="EMBL" id="EGM52916.1"/>
    </source>
</evidence>
<proteinExistence type="predicted"/>
<comment type="caution">
    <text evidence="1">The sequence shown here is derived from an EMBL/GenBank/DDBJ whole genome shotgun (WGS) entry which is preliminary data.</text>
</comment>
<sequence>MHTQKTGSDLQLIANLIRFFNLRHRFFKDSFLQKLRSS</sequence>
<protein>
    <submittedName>
        <fullName evidence="1">Uncharacterized protein</fullName>
    </submittedName>
</protein>
<accession>F7QZJ5</accession>
<dbReference type="EMBL" id="AFOJ01000003">
    <property type="protein sequence ID" value="EGM52916.1"/>
    <property type="molecule type" value="Genomic_DNA"/>
</dbReference>
<dbReference type="Proteomes" id="UP000002971">
    <property type="component" value="Unassembled WGS sequence"/>
</dbReference>
<evidence type="ECO:0000313" key="2">
    <source>
        <dbReference type="Proteomes" id="UP000002971"/>
    </source>
</evidence>
<dbReference type="AlphaFoldDB" id="F7QZJ5"/>
<name>F7QZJ5_9LACO</name>
<reference evidence="1 2" key="1">
    <citation type="journal article" date="2011" name="J. Bacteriol.">
        <title>Genome Sequence of Lactobacillus ruminis SPM0211, Isolated from a Fecal Sample from a Healthy Korean.</title>
        <authorList>
            <person name="Lee S."/>
            <person name="Cho Y.J."/>
            <person name="Lee A.H."/>
            <person name="Chun J."/>
            <person name="Ha N.J."/>
            <person name="Ko G."/>
        </authorList>
    </citation>
    <scope>NUCLEOTIDE SEQUENCE [LARGE SCALE GENOMIC DNA]</scope>
    <source>
        <strain evidence="1 2">SPM0211</strain>
    </source>
</reference>